<dbReference type="Pfam" id="PF02330">
    <property type="entry name" value="MAM33"/>
    <property type="match status" value="1"/>
</dbReference>
<protein>
    <submittedName>
        <fullName evidence="2">Mitochondrial acidic protein mam33</fullName>
    </submittedName>
</protein>
<dbReference type="Proteomes" id="UP001161757">
    <property type="component" value="Unassembled WGS sequence"/>
</dbReference>
<evidence type="ECO:0000256" key="1">
    <source>
        <dbReference type="SAM" id="MobiDB-lite"/>
    </source>
</evidence>
<dbReference type="GO" id="GO:0042256">
    <property type="term" value="P:cytosolic ribosome assembly"/>
    <property type="evidence" value="ECO:0007669"/>
    <property type="project" value="TreeGrafter"/>
</dbReference>
<evidence type="ECO:0000313" key="3">
    <source>
        <dbReference type="Proteomes" id="UP001161757"/>
    </source>
</evidence>
<comment type="caution">
    <text evidence="2">The sequence shown here is derived from an EMBL/GenBank/DDBJ whole genome shotgun (WGS) entry which is preliminary data.</text>
</comment>
<dbReference type="Gene3D" id="3.10.280.10">
    <property type="entry name" value="Mitochondrial glycoprotein"/>
    <property type="match status" value="1"/>
</dbReference>
<dbReference type="InterPro" id="IPR036561">
    <property type="entry name" value="MAM33_sf"/>
</dbReference>
<accession>A0AAN6ERX2</accession>
<name>A0AAN6ERX2_EXODE</name>
<organism evidence="2 3">
    <name type="scientific">Exophiala dermatitidis</name>
    <name type="common">Black yeast-like fungus</name>
    <name type="synonym">Wangiella dermatitidis</name>
    <dbReference type="NCBI Taxonomy" id="5970"/>
    <lineage>
        <taxon>Eukaryota</taxon>
        <taxon>Fungi</taxon>
        <taxon>Dikarya</taxon>
        <taxon>Ascomycota</taxon>
        <taxon>Pezizomycotina</taxon>
        <taxon>Eurotiomycetes</taxon>
        <taxon>Chaetothyriomycetidae</taxon>
        <taxon>Chaetothyriales</taxon>
        <taxon>Herpotrichiellaceae</taxon>
        <taxon>Exophiala</taxon>
    </lineage>
</organism>
<dbReference type="InterPro" id="IPR003428">
    <property type="entry name" value="MAM33"/>
</dbReference>
<reference evidence="2" key="1">
    <citation type="submission" date="2023-01" db="EMBL/GenBank/DDBJ databases">
        <title>Exophiala dermititidis isolated from Cystic Fibrosis Patient.</title>
        <authorList>
            <person name="Kurbessoian T."/>
            <person name="Crocker A."/>
            <person name="Murante D."/>
            <person name="Hogan D.A."/>
            <person name="Stajich J.E."/>
        </authorList>
    </citation>
    <scope>NUCLEOTIDE SEQUENCE</scope>
    <source>
        <strain evidence="2">Ex8</strain>
    </source>
</reference>
<dbReference type="SUPFAM" id="SSF54529">
    <property type="entry name" value="Mitochondrial glycoprotein MAM33-like"/>
    <property type="match status" value="1"/>
</dbReference>
<dbReference type="PANTHER" id="PTHR10826">
    <property type="entry name" value="COMPLEMENT COMPONENT 1"/>
    <property type="match status" value="1"/>
</dbReference>
<evidence type="ECO:0000313" key="2">
    <source>
        <dbReference type="EMBL" id="KAJ8989186.1"/>
    </source>
</evidence>
<dbReference type="AlphaFoldDB" id="A0AAN6ERX2"/>
<sequence length="311" mass="34858">MTTLRMLTRALPKAALRQPTVRCASSLSRLSARRALWQPATKSSYPAFSTSVFRREPAGESDQELSEKFNAERSLELESNDSSKLATIEEFQQNSPWKIEDKPGTHEVTLTREFGNEKIKIQLSVAELDSLAEEDEFDDLDEDGALDDEPEYGRGKNTINQSGVRGGKIDVMPEDSIAPSDRAEAGEPDLDNSLPAYPIHLTITVTKPSKRALEIRAVAAEGAIEIETISFFPKESLLEAKTPEEAQEARSLYAGPPISNLDPELQAMLDKYLEERGIDAQLASFLPEYVDYKEQREYVKWLEDVKNFIDE</sequence>
<feature type="region of interest" description="Disordered" evidence="1">
    <location>
        <begin position="143"/>
        <end position="191"/>
    </location>
</feature>
<dbReference type="EMBL" id="JAJGCB010000015">
    <property type="protein sequence ID" value="KAJ8989186.1"/>
    <property type="molecule type" value="Genomic_DNA"/>
</dbReference>
<dbReference type="GO" id="GO:0005759">
    <property type="term" value="C:mitochondrial matrix"/>
    <property type="evidence" value="ECO:0007669"/>
    <property type="project" value="InterPro"/>
</dbReference>
<dbReference type="PANTHER" id="PTHR10826:SF1">
    <property type="entry name" value="COMPLEMENT COMPONENT 1 Q SUBCOMPONENT-BINDING PROTEIN, MITOCHONDRIAL"/>
    <property type="match status" value="1"/>
</dbReference>
<proteinExistence type="predicted"/>
<gene>
    <name evidence="2" type="primary">MAM33</name>
    <name evidence="2" type="ORF">HRR80_006912</name>
</gene>